<evidence type="ECO:0000256" key="9">
    <source>
        <dbReference type="ARBA" id="ARBA00022833"/>
    </source>
</evidence>
<evidence type="ECO:0000256" key="13">
    <source>
        <dbReference type="ARBA" id="ARBA00022989"/>
    </source>
</evidence>
<dbReference type="InterPro" id="IPR001757">
    <property type="entry name" value="P_typ_ATPase"/>
</dbReference>
<comment type="similarity">
    <text evidence="2 17">Belongs to the cation transport ATPase (P-type) (TC 3.A.3) family. Type IB subfamily.</text>
</comment>
<evidence type="ECO:0000256" key="7">
    <source>
        <dbReference type="ARBA" id="ARBA00022723"/>
    </source>
</evidence>
<dbReference type="RefSeq" id="WP_114295902.1">
    <property type="nucleotide sequence ID" value="NZ_QPJT01000001.1"/>
</dbReference>
<evidence type="ECO:0000256" key="11">
    <source>
        <dbReference type="ARBA" id="ARBA00022842"/>
    </source>
</evidence>
<keyword evidence="10 17" id="KW-0067">ATP-binding</keyword>
<keyword evidence="3 17" id="KW-1003">Cell membrane</keyword>
<keyword evidence="14 17" id="KW-0472">Membrane</keyword>
<dbReference type="InterPro" id="IPR051014">
    <property type="entry name" value="Cation_Transport_ATPase_IB"/>
</dbReference>
<evidence type="ECO:0000313" key="19">
    <source>
        <dbReference type="EMBL" id="RCX20955.1"/>
    </source>
</evidence>
<dbReference type="InterPro" id="IPR036412">
    <property type="entry name" value="HAD-like_sf"/>
</dbReference>
<protein>
    <submittedName>
        <fullName evidence="19">Cd2+/Zn2+-exporting ATPase</fullName>
    </submittedName>
</protein>
<dbReference type="SFLD" id="SFLDG00002">
    <property type="entry name" value="C1.7:_P-type_atpase_like"/>
    <property type="match status" value="1"/>
</dbReference>
<dbReference type="PRINTS" id="PR00941">
    <property type="entry name" value="CDATPASE"/>
</dbReference>
<dbReference type="Proteomes" id="UP000253034">
    <property type="component" value="Unassembled WGS sequence"/>
</dbReference>
<keyword evidence="20" id="KW-1185">Reference proteome</keyword>
<dbReference type="InterPro" id="IPR018303">
    <property type="entry name" value="ATPase_P-typ_P_site"/>
</dbReference>
<evidence type="ECO:0000256" key="15">
    <source>
        <dbReference type="ARBA" id="ARBA00047308"/>
    </source>
</evidence>
<keyword evidence="11" id="KW-0460">Magnesium</keyword>
<evidence type="ECO:0000256" key="2">
    <source>
        <dbReference type="ARBA" id="ARBA00006024"/>
    </source>
</evidence>
<feature type="transmembrane region" description="Helical" evidence="17">
    <location>
        <begin position="732"/>
        <end position="754"/>
    </location>
</feature>
<dbReference type="InterPro" id="IPR027256">
    <property type="entry name" value="P-typ_ATPase_IB"/>
</dbReference>
<dbReference type="Gene3D" id="3.40.1110.10">
    <property type="entry name" value="Calcium-transporting ATPase, cytoplasmic domain N"/>
    <property type="match status" value="1"/>
</dbReference>
<dbReference type="GO" id="GO:0046872">
    <property type="term" value="F:metal ion binding"/>
    <property type="evidence" value="ECO:0007669"/>
    <property type="project" value="UniProtKB-KW"/>
</dbReference>
<keyword evidence="9" id="KW-0862">Zinc</keyword>
<evidence type="ECO:0000256" key="10">
    <source>
        <dbReference type="ARBA" id="ARBA00022840"/>
    </source>
</evidence>
<dbReference type="CDD" id="cd00371">
    <property type="entry name" value="HMA"/>
    <property type="match status" value="2"/>
</dbReference>
<evidence type="ECO:0000256" key="6">
    <source>
        <dbReference type="ARBA" id="ARBA00022692"/>
    </source>
</evidence>
<dbReference type="PROSITE" id="PS50846">
    <property type="entry name" value="HMA_2"/>
    <property type="match status" value="2"/>
</dbReference>
<dbReference type="OrthoDB" id="9760364at2"/>
<name>A0A369BI72_9FIRM</name>
<dbReference type="FunFam" id="3.40.1110.10:FF:000066">
    <property type="entry name" value="Cadmium-translocating P-type ATPase"/>
    <property type="match status" value="1"/>
</dbReference>
<dbReference type="SUPFAM" id="SSF55008">
    <property type="entry name" value="HMA, heavy metal-associated domain"/>
    <property type="match status" value="2"/>
</dbReference>
<evidence type="ECO:0000259" key="18">
    <source>
        <dbReference type="PROSITE" id="PS50846"/>
    </source>
</evidence>
<evidence type="ECO:0000313" key="20">
    <source>
        <dbReference type="Proteomes" id="UP000253034"/>
    </source>
</evidence>
<feature type="domain" description="HMA" evidence="18">
    <location>
        <begin position="5"/>
        <end position="73"/>
    </location>
</feature>
<dbReference type="Gene3D" id="2.70.150.10">
    <property type="entry name" value="Calcium-transporting ATPase, cytoplasmic transduction domain A"/>
    <property type="match status" value="1"/>
</dbReference>
<feature type="transmembrane region" description="Helical" evidence="17">
    <location>
        <begin position="431"/>
        <end position="452"/>
    </location>
</feature>
<feature type="transmembrane region" description="Helical" evidence="17">
    <location>
        <begin position="399"/>
        <end position="419"/>
    </location>
</feature>
<dbReference type="NCBIfam" id="TIGR01525">
    <property type="entry name" value="ATPase-IB_hvy"/>
    <property type="match status" value="1"/>
</dbReference>
<comment type="subcellular location">
    <subcellularLocation>
        <location evidence="1">Cell membrane</location>
        <topology evidence="1">Multi-pass membrane protein</topology>
    </subcellularLocation>
</comment>
<organism evidence="19 20">
    <name type="scientific">Anaerobacterium chartisolvens</name>
    <dbReference type="NCBI Taxonomy" id="1297424"/>
    <lineage>
        <taxon>Bacteria</taxon>
        <taxon>Bacillati</taxon>
        <taxon>Bacillota</taxon>
        <taxon>Clostridia</taxon>
        <taxon>Eubacteriales</taxon>
        <taxon>Oscillospiraceae</taxon>
        <taxon>Anaerobacterium</taxon>
    </lineage>
</organism>
<dbReference type="GO" id="GO:0016887">
    <property type="term" value="F:ATP hydrolysis activity"/>
    <property type="evidence" value="ECO:0007669"/>
    <property type="project" value="InterPro"/>
</dbReference>
<sequence length="784" mass="84208">MEAVIKKELILEGLCCGNCAAKIEQDVNKLEGVEAASIDFISKTLSMKIADNADLNSIMTQTGHIIKNREPDINVKEKAIAVPGRKVLYFSGLDCADCAAKIEREVAGIEGVKEAVLDFVSQKLTIDVINSRDLAAIARQAVEAAARIEPGIEISGTPKALKQSSDDGRKELIKRIAFAAGALIFIIAFSFEFSFPLELGLFLTSYLLVGGEVVFRAAKNISRGQVFDENFLMSIATIGAFAIGEFPEGVAVMLFYQIGEFFQGMAVNRSRKSIMALMDIRPDFASLKIGNEVRRVSPEEVGIGDIIIIKPGEKIPLDGKVIDGKSTLDTSALTGESAPRDVEEGSEVLSGSINKSGVLTVEVSKEFGESTVSKILEMVQKASSKKAPTENFITKFARYYTPFVVFAAVALAVIPPLVIPGAVFSEWINRALVFLVVSCPCALVVSIPLSFFGGIGGASRNGILIKGSSYLEALNNVDTVVFDKTGTLTKGIFKVTQVIPSEGMDEKRLVEYAAYAESYSNHPIALSIQKAYEKEIDKSLVSEYQEISGRGIKVKVRDKSVLAGNARLMRDNGIICREFDDIGTAVHVAVNGSYSGVIIISDEIKPDSSKAVSQLRSSGVKNLIMLTGDSKAVGERVGKEIGLDEVYSELLPHQKVEKLELIEGRKQPGKKLAFVGDGINDAPVLARADIGIAMGGLGSDAAIEAADIVLMTDEPSKIASAIKIARHTRSIVWQNIIFALGVKGIILVLGAMGIATMWEAVFGDVGVAVIAILNAMRVMRIQRS</sequence>
<evidence type="ECO:0000256" key="4">
    <source>
        <dbReference type="ARBA" id="ARBA00022539"/>
    </source>
</evidence>
<dbReference type="GO" id="GO:0008551">
    <property type="term" value="F:P-type cadmium transporter activity"/>
    <property type="evidence" value="ECO:0007669"/>
    <property type="project" value="UniProtKB-EC"/>
</dbReference>
<keyword evidence="5" id="KW-0597">Phosphoprotein</keyword>
<dbReference type="InterPro" id="IPR036163">
    <property type="entry name" value="HMA_dom_sf"/>
</dbReference>
<gene>
    <name evidence="19" type="ORF">DFR58_101158</name>
</gene>
<dbReference type="NCBIfam" id="TIGR01512">
    <property type="entry name" value="ATPase-IB2_Cd"/>
    <property type="match status" value="1"/>
</dbReference>
<accession>A0A369BI72</accession>
<proteinExistence type="inferred from homology"/>
<dbReference type="GO" id="GO:0005886">
    <property type="term" value="C:plasma membrane"/>
    <property type="evidence" value="ECO:0007669"/>
    <property type="project" value="UniProtKB-SubCell"/>
</dbReference>
<feature type="transmembrane region" description="Helical" evidence="17">
    <location>
        <begin position="172"/>
        <end position="191"/>
    </location>
</feature>
<dbReference type="NCBIfam" id="TIGR01494">
    <property type="entry name" value="ATPase_P-type"/>
    <property type="match status" value="1"/>
</dbReference>
<reference evidence="19 20" key="1">
    <citation type="submission" date="2018-07" db="EMBL/GenBank/DDBJ databases">
        <title>Genomic Encyclopedia of Type Strains, Phase IV (KMG-IV): sequencing the most valuable type-strain genomes for metagenomic binning, comparative biology and taxonomic classification.</title>
        <authorList>
            <person name="Goeker M."/>
        </authorList>
    </citation>
    <scope>NUCLEOTIDE SEQUENCE [LARGE SCALE GENOMIC DNA]</scope>
    <source>
        <strain evidence="19 20">DSM 27016</strain>
    </source>
</reference>
<keyword evidence="6 17" id="KW-0812">Transmembrane</keyword>
<comment type="catalytic activity">
    <reaction evidence="15">
        <text>Zn(2+)(in) + ATP + H2O = Zn(2+)(out) + ADP + phosphate + H(+)</text>
        <dbReference type="Rhea" id="RHEA:20621"/>
        <dbReference type="ChEBI" id="CHEBI:15377"/>
        <dbReference type="ChEBI" id="CHEBI:15378"/>
        <dbReference type="ChEBI" id="CHEBI:29105"/>
        <dbReference type="ChEBI" id="CHEBI:30616"/>
        <dbReference type="ChEBI" id="CHEBI:43474"/>
        <dbReference type="ChEBI" id="CHEBI:456216"/>
        <dbReference type="EC" id="7.2.2.12"/>
    </reaction>
</comment>
<dbReference type="InterPro" id="IPR017969">
    <property type="entry name" value="Heavy-metal-associated_CS"/>
</dbReference>
<dbReference type="Gene3D" id="3.30.70.100">
    <property type="match status" value="2"/>
</dbReference>
<dbReference type="SUPFAM" id="SSF81653">
    <property type="entry name" value="Calcium ATPase, transduction domain A"/>
    <property type="match status" value="1"/>
</dbReference>
<evidence type="ECO:0000256" key="8">
    <source>
        <dbReference type="ARBA" id="ARBA00022741"/>
    </source>
</evidence>
<keyword evidence="4" id="KW-0104">Cadmium</keyword>
<dbReference type="AlphaFoldDB" id="A0A369BI72"/>
<dbReference type="SUPFAM" id="SSF81665">
    <property type="entry name" value="Calcium ATPase, transmembrane domain M"/>
    <property type="match status" value="1"/>
</dbReference>
<dbReference type="FunFam" id="2.70.150.10:FF:000002">
    <property type="entry name" value="Copper-transporting ATPase 1, putative"/>
    <property type="match status" value="1"/>
</dbReference>
<dbReference type="PROSITE" id="PS01047">
    <property type="entry name" value="HMA_1"/>
    <property type="match status" value="1"/>
</dbReference>
<evidence type="ECO:0000256" key="5">
    <source>
        <dbReference type="ARBA" id="ARBA00022553"/>
    </source>
</evidence>
<dbReference type="SFLD" id="SFLDS00003">
    <property type="entry name" value="Haloacid_Dehalogenase"/>
    <property type="match status" value="1"/>
</dbReference>
<dbReference type="SUPFAM" id="SSF56784">
    <property type="entry name" value="HAD-like"/>
    <property type="match status" value="1"/>
</dbReference>
<dbReference type="GO" id="GO:0005524">
    <property type="term" value="F:ATP binding"/>
    <property type="evidence" value="ECO:0007669"/>
    <property type="project" value="UniProtKB-UniRule"/>
</dbReference>
<keyword evidence="13 17" id="KW-1133">Transmembrane helix</keyword>
<dbReference type="InterPro" id="IPR008250">
    <property type="entry name" value="ATPase_P-typ_transduc_dom_A_sf"/>
</dbReference>
<dbReference type="EMBL" id="QPJT01000001">
    <property type="protein sequence ID" value="RCX20955.1"/>
    <property type="molecule type" value="Genomic_DNA"/>
</dbReference>
<dbReference type="PROSITE" id="PS00154">
    <property type="entry name" value="ATPASE_E1_E2"/>
    <property type="match status" value="1"/>
</dbReference>
<evidence type="ECO:0000256" key="12">
    <source>
        <dbReference type="ARBA" id="ARBA00022967"/>
    </source>
</evidence>
<dbReference type="InterPro" id="IPR044492">
    <property type="entry name" value="P_typ_ATPase_HD_dom"/>
</dbReference>
<dbReference type="Pfam" id="PF00403">
    <property type="entry name" value="HMA"/>
    <property type="match status" value="2"/>
</dbReference>
<feature type="transmembrane region" description="Helical" evidence="17">
    <location>
        <begin position="760"/>
        <end position="779"/>
    </location>
</feature>
<dbReference type="Pfam" id="PF00702">
    <property type="entry name" value="Hydrolase"/>
    <property type="match status" value="1"/>
</dbReference>
<dbReference type="InterPro" id="IPR023214">
    <property type="entry name" value="HAD_sf"/>
</dbReference>
<dbReference type="CDD" id="cd07548">
    <property type="entry name" value="P-type_ATPase-Cd_Zn_Co_like"/>
    <property type="match status" value="1"/>
</dbReference>
<evidence type="ECO:0000256" key="1">
    <source>
        <dbReference type="ARBA" id="ARBA00004651"/>
    </source>
</evidence>
<evidence type="ECO:0000256" key="14">
    <source>
        <dbReference type="ARBA" id="ARBA00023136"/>
    </source>
</evidence>
<dbReference type="SFLD" id="SFLDF00027">
    <property type="entry name" value="p-type_atpase"/>
    <property type="match status" value="1"/>
</dbReference>
<dbReference type="PANTHER" id="PTHR48085:SF5">
    <property type="entry name" value="CADMIUM_ZINC-TRANSPORTING ATPASE HMA4-RELATED"/>
    <property type="match status" value="1"/>
</dbReference>
<dbReference type="InterPro" id="IPR023299">
    <property type="entry name" value="ATPase_P-typ_cyto_dom_N"/>
</dbReference>
<keyword evidence="8 17" id="KW-0547">Nucleotide-binding</keyword>
<dbReference type="InterPro" id="IPR023298">
    <property type="entry name" value="ATPase_P-typ_TM_dom_sf"/>
</dbReference>
<keyword evidence="12" id="KW-1278">Translocase</keyword>
<dbReference type="InterPro" id="IPR006121">
    <property type="entry name" value="HMA_dom"/>
</dbReference>
<evidence type="ECO:0000256" key="3">
    <source>
        <dbReference type="ARBA" id="ARBA00022475"/>
    </source>
</evidence>
<keyword evidence="7 17" id="KW-0479">Metal-binding</keyword>
<dbReference type="Pfam" id="PF00122">
    <property type="entry name" value="E1-E2_ATPase"/>
    <property type="match status" value="1"/>
</dbReference>
<dbReference type="InterPro" id="IPR059000">
    <property type="entry name" value="ATPase_P-type_domA"/>
</dbReference>
<dbReference type="PRINTS" id="PR00119">
    <property type="entry name" value="CATATPASE"/>
</dbReference>
<dbReference type="Gene3D" id="3.40.50.1000">
    <property type="entry name" value="HAD superfamily/HAD-like"/>
    <property type="match status" value="1"/>
</dbReference>
<evidence type="ECO:0000256" key="16">
    <source>
        <dbReference type="ARBA" id="ARBA00049338"/>
    </source>
</evidence>
<evidence type="ECO:0000256" key="17">
    <source>
        <dbReference type="RuleBase" id="RU362081"/>
    </source>
</evidence>
<dbReference type="GO" id="GO:0016463">
    <property type="term" value="F:P-type zinc transporter activity"/>
    <property type="evidence" value="ECO:0007669"/>
    <property type="project" value="UniProtKB-EC"/>
</dbReference>
<dbReference type="PANTHER" id="PTHR48085">
    <property type="entry name" value="CADMIUM/ZINC-TRANSPORTING ATPASE HMA2-RELATED"/>
    <property type="match status" value="1"/>
</dbReference>
<feature type="domain" description="HMA" evidence="18">
    <location>
        <begin position="84"/>
        <end position="150"/>
    </location>
</feature>
<comment type="catalytic activity">
    <reaction evidence="16">
        <text>Cd(2+)(in) + ATP + H2O = Cd(2+)(out) + ADP + phosphate + H(+)</text>
        <dbReference type="Rhea" id="RHEA:12132"/>
        <dbReference type="ChEBI" id="CHEBI:15377"/>
        <dbReference type="ChEBI" id="CHEBI:15378"/>
        <dbReference type="ChEBI" id="CHEBI:30616"/>
        <dbReference type="ChEBI" id="CHEBI:43474"/>
        <dbReference type="ChEBI" id="CHEBI:48775"/>
        <dbReference type="ChEBI" id="CHEBI:456216"/>
        <dbReference type="EC" id="7.2.2.21"/>
    </reaction>
</comment>
<comment type="caution">
    <text evidence="19">The sequence shown here is derived from an EMBL/GenBank/DDBJ whole genome shotgun (WGS) entry which is preliminary data.</text>
</comment>